<dbReference type="Proteomes" id="UP000326837">
    <property type="component" value="Chromosome"/>
</dbReference>
<evidence type="ECO:0000313" key="1">
    <source>
        <dbReference type="EMBL" id="BBO36122.1"/>
    </source>
</evidence>
<dbReference type="RefSeq" id="WP_152101356.1">
    <property type="nucleotide sequence ID" value="NZ_AP021861.1"/>
</dbReference>
<sequence length="231" mass="26725">MLKREMKRASDERIPLKNLGQAPTHFVRFATPTLCDARPATCEPRDLDATEDLPEFHVEEDDWRQIEFLPTSLRDDLQDEIAAIEKFKVERWEGEGWADIYLRRDHLEGLPSIQLPFEELSKLFKSWRRHDLPLIRESSDVTTIAKVDGSFLFEASEEAFFYGQEHVGTVTVVAMRFFGQGRGSYSKLIEKLVELGGAFPLLMVDWNSGLIVDLRKREEIERWVDPIEDAA</sequence>
<protein>
    <submittedName>
        <fullName evidence="1">Uncharacterized protein</fullName>
    </submittedName>
</protein>
<organism evidence="1 2">
    <name type="scientific">Lacipirellula parvula</name>
    <dbReference type="NCBI Taxonomy" id="2650471"/>
    <lineage>
        <taxon>Bacteria</taxon>
        <taxon>Pseudomonadati</taxon>
        <taxon>Planctomycetota</taxon>
        <taxon>Planctomycetia</taxon>
        <taxon>Pirellulales</taxon>
        <taxon>Lacipirellulaceae</taxon>
        <taxon>Lacipirellula</taxon>
    </lineage>
</organism>
<proteinExistence type="predicted"/>
<dbReference type="AlphaFoldDB" id="A0A5K7XJ69"/>
<keyword evidence="2" id="KW-1185">Reference proteome</keyword>
<name>A0A5K7XJ69_9BACT</name>
<gene>
    <name evidence="1" type="ORF">PLANPX_5734</name>
</gene>
<reference evidence="2" key="1">
    <citation type="submission" date="2019-10" db="EMBL/GenBank/DDBJ databases">
        <title>Lacipirellula parvula gen. nov., sp. nov., representing a lineage of planctomycetes widespread in freshwater anoxic habitats, and description of the family Lacipirellulaceae.</title>
        <authorList>
            <person name="Dedysh S.N."/>
            <person name="Kulichevskaya I.S."/>
            <person name="Beletsky A.V."/>
            <person name="Rakitin A.L."/>
            <person name="Mardanov A.V."/>
            <person name="Ivanova A.A."/>
            <person name="Saltykova V.X."/>
            <person name="Rijpstra W.I.C."/>
            <person name="Sinninghe Damste J.S."/>
            <person name="Ravin N.V."/>
        </authorList>
    </citation>
    <scope>NUCLEOTIDE SEQUENCE [LARGE SCALE GENOMIC DNA]</scope>
    <source>
        <strain evidence="2">PX69</strain>
    </source>
</reference>
<evidence type="ECO:0000313" key="2">
    <source>
        <dbReference type="Proteomes" id="UP000326837"/>
    </source>
</evidence>
<accession>A0A5K7XJ69</accession>
<dbReference type="EMBL" id="AP021861">
    <property type="protein sequence ID" value="BBO36122.1"/>
    <property type="molecule type" value="Genomic_DNA"/>
</dbReference>
<dbReference type="KEGG" id="lpav:PLANPX_5734"/>